<evidence type="ECO:0000256" key="1">
    <source>
        <dbReference type="ARBA" id="ARBA00001946"/>
    </source>
</evidence>
<evidence type="ECO:0000256" key="14">
    <source>
        <dbReference type="ARBA" id="ARBA00022842"/>
    </source>
</evidence>
<dbReference type="Gene3D" id="2.40.33.10">
    <property type="entry name" value="PK beta-barrel domain-like"/>
    <property type="match status" value="1"/>
</dbReference>
<dbReference type="FunFam" id="3.20.20.60:FF:000001">
    <property type="entry name" value="Pyruvate kinase"/>
    <property type="match status" value="1"/>
</dbReference>
<dbReference type="PANTHER" id="PTHR11817">
    <property type="entry name" value="PYRUVATE KINASE"/>
    <property type="match status" value="1"/>
</dbReference>
<evidence type="ECO:0000256" key="6">
    <source>
        <dbReference type="ARBA" id="ARBA00011881"/>
    </source>
</evidence>
<sequence length="508" mass="54627">MVSLGLETVLAGTPSNICKTKVVCTLGPKSRSVEVLEELLRAGMSVARFNFSHGSHDYHQETLDNLRQAMANTKVMCAAMLDTKGPEIRTGTLKDGKPVQLTAGQEVTITTDYALPGDEKTIAMSYKKLAQDVKPGSQILCADGSIVLEVISTDPAAGTVRARCMNSAVLGERKNVNLPGVVVDLPTLTDKDVDDLIHWALPNDIDFIAASFVRKGSDIDIIRQVLGERGKSIKIISKVENQEGIQNFDEILAKTDAVMVARGDLGMEIPTEKIFLAQKMMIQKCNYAGKPVITATQMLESMIKNPRPTRAEATDVANAVLDGTDCVMLSGETAAGNFPVEAVKVMTKICREAEASLDYYAMFKNILKQAPMPMSPLESLASSAVRTAHKVHASLIVVLTREGSTARLVAKYRPLVPVLTVAVPVLTTDSLTWTCSGEAPARQCLVTRGLIPVLAEGSARATDSDTTDEILAAAIEHAKRARYCAKGDSIVALHRIGNASVIKIVDIK</sequence>
<comment type="pathway">
    <text evidence="4 18">Carbohydrate degradation; glycolysis; pyruvate from D-glyceraldehyde 3-phosphate: step 5/5.</text>
</comment>
<dbReference type="GO" id="GO:0005524">
    <property type="term" value="F:ATP binding"/>
    <property type="evidence" value="ECO:0007669"/>
    <property type="project" value="UniProtKB-KW"/>
</dbReference>
<evidence type="ECO:0000259" key="20">
    <source>
        <dbReference type="Pfam" id="PF02887"/>
    </source>
</evidence>
<dbReference type="Gene3D" id="3.20.20.60">
    <property type="entry name" value="Phosphoenolpyruvate-binding domains"/>
    <property type="match status" value="1"/>
</dbReference>
<reference evidence="21" key="1">
    <citation type="journal article" date="2020" name="bioRxiv">
        <title>Comparative genomics of Chlamydomonas.</title>
        <authorList>
            <person name="Craig R.J."/>
            <person name="Hasan A.R."/>
            <person name="Ness R.W."/>
            <person name="Keightley P.D."/>
        </authorList>
    </citation>
    <scope>NUCLEOTIDE SEQUENCE</scope>
    <source>
        <strain evidence="21">CCAP 11/173</strain>
    </source>
</reference>
<keyword evidence="11" id="KW-0547">Nucleotide-binding</keyword>
<keyword evidence="16" id="KW-0670">Pyruvate</keyword>
<dbReference type="PRINTS" id="PR01050">
    <property type="entry name" value="PYRUVTKNASE"/>
</dbReference>
<feature type="domain" description="Pyruvate kinase barrel" evidence="19">
    <location>
        <begin position="19"/>
        <end position="343"/>
    </location>
</feature>
<dbReference type="GO" id="GO:0000287">
    <property type="term" value="F:magnesium ion binding"/>
    <property type="evidence" value="ECO:0007669"/>
    <property type="project" value="InterPro"/>
</dbReference>
<dbReference type="SUPFAM" id="SSF52935">
    <property type="entry name" value="PK C-terminal domain-like"/>
    <property type="match status" value="1"/>
</dbReference>
<dbReference type="OrthoDB" id="108365at2759"/>
<keyword evidence="13" id="KW-0067">ATP-binding</keyword>
<dbReference type="SUPFAM" id="SSF51621">
    <property type="entry name" value="Phosphoenolpyruvate/pyruvate domain"/>
    <property type="match status" value="1"/>
</dbReference>
<evidence type="ECO:0000256" key="16">
    <source>
        <dbReference type="ARBA" id="ARBA00023317"/>
    </source>
</evidence>
<keyword evidence="14 18" id="KW-0460">Magnesium</keyword>
<dbReference type="FunFam" id="3.40.1380.20:FF:000005">
    <property type="entry name" value="Pyruvate kinase"/>
    <property type="match status" value="1"/>
</dbReference>
<dbReference type="InterPro" id="IPR040442">
    <property type="entry name" value="Pyrv_kinase-like_dom_sf"/>
</dbReference>
<dbReference type="InterPro" id="IPR015813">
    <property type="entry name" value="Pyrv/PenolPyrv_kinase-like_dom"/>
</dbReference>
<keyword evidence="22" id="KW-1185">Reference proteome</keyword>
<dbReference type="GO" id="GO:0016301">
    <property type="term" value="F:kinase activity"/>
    <property type="evidence" value="ECO:0007669"/>
    <property type="project" value="UniProtKB-KW"/>
</dbReference>
<dbReference type="SUPFAM" id="SSF50800">
    <property type="entry name" value="PK beta-barrel domain-like"/>
    <property type="match status" value="1"/>
</dbReference>
<comment type="subunit">
    <text evidence="6">Homotetramer.</text>
</comment>
<evidence type="ECO:0000256" key="10">
    <source>
        <dbReference type="ARBA" id="ARBA00022723"/>
    </source>
</evidence>
<dbReference type="FunFam" id="2.40.33.10:FF:000001">
    <property type="entry name" value="Pyruvate kinase"/>
    <property type="match status" value="1"/>
</dbReference>
<dbReference type="Proteomes" id="UP000613740">
    <property type="component" value="Unassembled WGS sequence"/>
</dbReference>
<feature type="domain" description="Pyruvate kinase C-terminal" evidence="20">
    <location>
        <begin position="378"/>
        <end position="496"/>
    </location>
</feature>
<name>A0A835WTW0_9CHLO</name>
<evidence type="ECO:0000256" key="13">
    <source>
        <dbReference type="ARBA" id="ARBA00022840"/>
    </source>
</evidence>
<dbReference type="GO" id="GO:0004743">
    <property type="term" value="F:pyruvate kinase activity"/>
    <property type="evidence" value="ECO:0007669"/>
    <property type="project" value="UniProtKB-EC"/>
</dbReference>
<dbReference type="PROSITE" id="PS00110">
    <property type="entry name" value="PYRUVATE_KINASE"/>
    <property type="match status" value="1"/>
</dbReference>
<dbReference type="Pfam" id="PF02887">
    <property type="entry name" value="PK_C"/>
    <property type="match status" value="1"/>
</dbReference>
<comment type="cofactor">
    <cofactor evidence="1">
        <name>Mg(2+)</name>
        <dbReference type="ChEBI" id="CHEBI:18420"/>
    </cofactor>
</comment>
<dbReference type="EMBL" id="JAEHOD010000003">
    <property type="protein sequence ID" value="KAG2453362.1"/>
    <property type="molecule type" value="Genomic_DNA"/>
</dbReference>
<dbReference type="InterPro" id="IPR036918">
    <property type="entry name" value="Pyrv_Knase_C_sf"/>
</dbReference>
<comment type="catalytic activity">
    <reaction evidence="17 18">
        <text>pyruvate + ATP = phosphoenolpyruvate + ADP + H(+)</text>
        <dbReference type="Rhea" id="RHEA:18157"/>
        <dbReference type="ChEBI" id="CHEBI:15361"/>
        <dbReference type="ChEBI" id="CHEBI:15378"/>
        <dbReference type="ChEBI" id="CHEBI:30616"/>
        <dbReference type="ChEBI" id="CHEBI:58702"/>
        <dbReference type="ChEBI" id="CHEBI:456216"/>
        <dbReference type="EC" id="2.7.1.40"/>
    </reaction>
</comment>
<evidence type="ECO:0000256" key="11">
    <source>
        <dbReference type="ARBA" id="ARBA00022741"/>
    </source>
</evidence>
<evidence type="ECO:0000256" key="15">
    <source>
        <dbReference type="ARBA" id="ARBA00023152"/>
    </source>
</evidence>
<dbReference type="InterPro" id="IPR001697">
    <property type="entry name" value="Pyr_Knase"/>
</dbReference>
<keyword evidence="10" id="KW-0479">Metal-binding</keyword>
<evidence type="ECO:0000256" key="3">
    <source>
        <dbReference type="ARBA" id="ARBA00004496"/>
    </source>
</evidence>
<accession>A0A835WTW0</accession>
<dbReference type="InterPro" id="IPR011037">
    <property type="entry name" value="Pyrv_Knase-like_insert_dom_sf"/>
</dbReference>
<evidence type="ECO:0000256" key="2">
    <source>
        <dbReference type="ARBA" id="ARBA00001958"/>
    </source>
</evidence>
<organism evidence="21 22">
    <name type="scientific">Chlamydomonas schloesseri</name>
    <dbReference type="NCBI Taxonomy" id="2026947"/>
    <lineage>
        <taxon>Eukaryota</taxon>
        <taxon>Viridiplantae</taxon>
        <taxon>Chlorophyta</taxon>
        <taxon>core chlorophytes</taxon>
        <taxon>Chlorophyceae</taxon>
        <taxon>CS clade</taxon>
        <taxon>Chlamydomonadales</taxon>
        <taxon>Chlamydomonadaceae</taxon>
        <taxon>Chlamydomonas</taxon>
    </lineage>
</organism>
<dbReference type="Gene3D" id="3.40.1380.20">
    <property type="entry name" value="Pyruvate kinase, C-terminal domain"/>
    <property type="match status" value="1"/>
</dbReference>
<dbReference type="NCBIfam" id="NF004978">
    <property type="entry name" value="PRK06354.1"/>
    <property type="match status" value="1"/>
</dbReference>
<evidence type="ECO:0000256" key="12">
    <source>
        <dbReference type="ARBA" id="ARBA00022777"/>
    </source>
</evidence>
<dbReference type="NCBIfam" id="TIGR01064">
    <property type="entry name" value="pyruv_kin"/>
    <property type="match status" value="1"/>
</dbReference>
<evidence type="ECO:0000256" key="17">
    <source>
        <dbReference type="ARBA" id="ARBA00048152"/>
    </source>
</evidence>
<dbReference type="EC" id="2.7.1.40" evidence="7 18"/>
<proteinExistence type="inferred from homology"/>
<comment type="similarity">
    <text evidence="5 18">Belongs to the pyruvate kinase family.</text>
</comment>
<evidence type="ECO:0000256" key="8">
    <source>
        <dbReference type="ARBA" id="ARBA00022490"/>
    </source>
</evidence>
<keyword evidence="8" id="KW-0963">Cytoplasm</keyword>
<comment type="caution">
    <text evidence="21">The sequence shown here is derived from an EMBL/GenBank/DDBJ whole genome shotgun (WGS) entry which is preliminary data.</text>
</comment>
<dbReference type="GO" id="GO:0030955">
    <property type="term" value="F:potassium ion binding"/>
    <property type="evidence" value="ECO:0007669"/>
    <property type="project" value="InterPro"/>
</dbReference>
<keyword evidence="9 18" id="KW-0808">Transferase</keyword>
<dbReference type="InterPro" id="IPR015795">
    <property type="entry name" value="Pyrv_Knase_C"/>
</dbReference>
<evidence type="ECO:0000256" key="7">
    <source>
        <dbReference type="ARBA" id="ARBA00012142"/>
    </source>
</evidence>
<dbReference type="AlphaFoldDB" id="A0A835WTW0"/>
<keyword evidence="12 18" id="KW-0418">Kinase</keyword>
<evidence type="ECO:0000256" key="5">
    <source>
        <dbReference type="ARBA" id="ARBA00008663"/>
    </source>
</evidence>
<evidence type="ECO:0000313" key="22">
    <source>
        <dbReference type="Proteomes" id="UP000613740"/>
    </source>
</evidence>
<evidence type="ECO:0000256" key="9">
    <source>
        <dbReference type="ARBA" id="ARBA00022679"/>
    </source>
</evidence>
<dbReference type="Pfam" id="PF00224">
    <property type="entry name" value="PK"/>
    <property type="match status" value="1"/>
</dbReference>
<dbReference type="InterPro" id="IPR018209">
    <property type="entry name" value="Pyrv_Knase_AS"/>
</dbReference>
<keyword evidence="15 18" id="KW-0324">Glycolysis</keyword>
<comment type="subcellular location">
    <subcellularLocation>
        <location evidence="3">Cytoplasm</location>
    </subcellularLocation>
</comment>
<evidence type="ECO:0000259" key="19">
    <source>
        <dbReference type="Pfam" id="PF00224"/>
    </source>
</evidence>
<evidence type="ECO:0000256" key="4">
    <source>
        <dbReference type="ARBA" id="ARBA00004997"/>
    </source>
</evidence>
<dbReference type="UniPathway" id="UPA00109">
    <property type="reaction ID" value="UER00188"/>
</dbReference>
<evidence type="ECO:0000256" key="18">
    <source>
        <dbReference type="RuleBase" id="RU000504"/>
    </source>
</evidence>
<dbReference type="InterPro" id="IPR015793">
    <property type="entry name" value="Pyrv_Knase_brl"/>
</dbReference>
<gene>
    <name evidence="21" type="ORF">HYH02_001586</name>
</gene>
<dbReference type="NCBIfam" id="NF004491">
    <property type="entry name" value="PRK05826.1"/>
    <property type="match status" value="1"/>
</dbReference>
<dbReference type="InterPro" id="IPR015806">
    <property type="entry name" value="Pyrv_Knase_insert_dom_sf"/>
</dbReference>
<dbReference type="GO" id="GO:0005737">
    <property type="term" value="C:cytoplasm"/>
    <property type="evidence" value="ECO:0007669"/>
    <property type="project" value="UniProtKB-SubCell"/>
</dbReference>
<protein>
    <recommendedName>
        <fullName evidence="7 18">Pyruvate kinase</fullName>
        <ecNumber evidence="7 18">2.7.1.40</ecNumber>
    </recommendedName>
</protein>
<comment type="cofactor">
    <cofactor evidence="2">
        <name>K(+)</name>
        <dbReference type="ChEBI" id="CHEBI:29103"/>
    </cofactor>
</comment>
<evidence type="ECO:0000313" key="21">
    <source>
        <dbReference type="EMBL" id="KAG2453362.1"/>
    </source>
</evidence>
<dbReference type="GO" id="GO:0006950">
    <property type="term" value="P:response to stress"/>
    <property type="evidence" value="ECO:0007669"/>
    <property type="project" value="UniProtKB-ARBA"/>
</dbReference>